<proteinExistence type="inferred from homology"/>
<evidence type="ECO:0000256" key="2">
    <source>
        <dbReference type="SAM" id="MobiDB-lite"/>
    </source>
</evidence>
<feature type="compositionally biased region" description="Basic residues" evidence="2">
    <location>
        <begin position="1"/>
        <end position="10"/>
    </location>
</feature>
<evidence type="ECO:0000313" key="4">
    <source>
        <dbReference type="Proteomes" id="UP000198287"/>
    </source>
</evidence>
<keyword evidence="4" id="KW-1185">Reference proteome</keyword>
<dbReference type="EMBL" id="LNIX01000001">
    <property type="protein sequence ID" value="OXA61236.1"/>
    <property type="molecule type" value="Genomic_DNA"/>
</dbReference>
<sequence>MDSLTSRRRRDSNDEAGHCTSTPSSSLSSSSLSQGREIVPELYKSAGRKRFRAEQPANDEEREMMRSLPCDTESALLLLRAQFPSQVFQGRLPPIIMYSQLGAILDNQFLIDTQLTKLAKDNKILTFSSFTSSNYLIVFLDDFANLEREGIFKRFVTQAVAASMDNSRGEGDELRITRSVENSKYFSKESLRKRWKFEEDEIRKLVNGGYLGIKDSGLYCISLPGAGEFVKCYEKGKKSVLGAIRRAKFGEILQTELEQRPMKKTAPLGVQYHTFDLIGSGEIVRIATTSGPLLRAKRKV</sequence>
<feature type="compositionally biased region" description="Low complexity" evidence="2">
    <location>
        <begin position="24"/>
        <end position="33"/>
    </location>
</feature>
<feature type="region of interest" description="Disordered" evidence="2">
    <location>
        <begin position="1"/>
        <end position="35"/>
    </location>
</feature>
<protein>
    <submittedName>
        <fullName evidence="3">Serine/threonine-protein kinase 19</fullName>
    </submittedName>
</protein>
<dbReference type="STRING" id="158441.A0A226EX92"/>
<comment type="caution">
    <text evidence="3">The sequence shown here is derived from an EMBL/GenBank/DDBJ whole genome shotgun (WGS) entry which is preliminary data.</text>
</comment>
<dbReference type="OrthoDB" id="10261701at2759"/>
<dbReference type="GO" id="GO:0046579">
    <property type="term" value="P:positive regulation of Ras protein signal transduction"/>
    <property type="evidence" value="ECO:0007669"/>
    <property type="project" value="TreeGrafter"/>
</dbReference>
<name>A0A226EX92_FOLCA</name>
<dbReference type="AlphaFoldDB" id="A0A226EX92"/>
<keyword evidence="3" id="KW-0808">Transferase</keyword>
<dbReference type="Pfam" id="PF10494">
    <property type="entry name" value="Stk19"/>
    <property type="match status" value="1"/>
</dbReference>
<comment type="similarity">
    <text evidence="1">Belongs to the STK19 family.</text>
</comment>
<accession>A0A226EX92</accession>
<organism evidence="3 4">
    <name type="scientific">Folsomia candida</name>
    <name type="common">Springtail</name>
    <dbReference type="NCBI Taxonomy" id="158441"/>
    <lineage>
        <taxon>Eukaryota</taxon>
        <taxon>Metazoa</taxon>
        <taxon>Ecdysozoa</taxon>
        <taxon>Arthropoda</taxon>
        <taxon>Hexapoda</taxon>
        <taxon>Collembola</taxon>
        <taxon>Entomobryomorpha</taxon>
        <taxon>Isotomoidea</taxon>
        <taxon>Isotomidae</taxon>
        <taxon>Proisotominae</taxon>
        <taxon>Folsomia</taxon>
    </lineage>
</organism>
<keyword evidence="3" id="KW-0418">Kinase</keyword>
<evidence type="ECO:0000256" key="1">
    <source>
        <dbReference type="ARBA" id="ARBA00093458"/>
    </source>
</evidence>
<dbReference type="Proteomes" id="UP000198287">
    <property type="component" value="Unassembled WGS sequence"/>
</dbReference>
<gene>
    <name evidence="3" type="ORF">Fcan01_02681</name>
</gene>
<dbReference type="PANTHER" id="PTHR15243:SF0">
    <property type="entry name" value="SERINE_THREONINE-PROTEIN KINASE 19"/>
    <property type="match status" value="1"/>
</dbReference>
<dbReference type="PANTHER" id="PTHR15243">
    <property type="entry name" value="SERINE/THREONINE-PROTEIN KINASE 19"/>
    <property type="match status" value="1"/>
</dbReference>
<reference evidence="3 4" key="1">
    <citation type="submission" date="2015-12" db="EMBL/GenBank/DDBJ databases">
        <title>The genome of Folsomia candida.</title>
        <authorList>
            <person name="Faddeeva A."/>
            <person name="Derks M.F."/>
            <person name="Anvar Y."/>
            <person name="Smit S."/>
            <person name="Van Straalen N."/>
            <person name="Roelofs D."/>
        </authorList>
    </citation>
    <scope>NUCLEOTIDE SEQUENCE [LARGE SCALE GENOMIC DNA]</scope>
    <source>
        <strain evidence="3 4">VU population</strain>
        <tissue evidence="3">Whole body</tissue>
    </source>
</reference>
<evidence type="ECO:0000313" key="3">
    <source>
        <dbReference type="EMBL" id="OXA61236.1"/>
    </source>
</evidence>
<dbReference type="OMA" id="SWWIAIP"/>
<dbReference type="InterPro" id="IPR018865">
    <property type="entry name" value="STK19-like"/>
</dbReference>
<dbReference type="GO" id="GO:0016301">
    <property type="term" value="F:kinase activity"/>
    <property type="evidence" value="ECO:0007669"/>
    <property type="project" value="UniProtKB-KW"/>
</dbReference>